<reference evidence="2" key="1">
    <citation type="submission" date="2024-05" db="EMBL/GenBank/DDBJ databases">
        <title>Draft genome assemblies of 36 bacteria isolated from hibernating arctic ground squirrels.</title>
        <authorList>
            <person name="McKee H."/>
            <person name="Mullen L."/>
            <person name="Drown D.M."/>
            <person name="Duddleston K.N."/>
        </authorList>
    </citation>
    <scope>NUCLEOTIDE SEQUENCE</scope>
    <source>
        <strain evidence="2">AN1007</strain>
    </source>
</reference>
<dbReference type="InterPro" id="IPR011009">
    <property type="entry name" value="Kinase-like_dom_sf"/>
</dbReference>
<evidence type="ECO:0000259" key="1">
    <source>
        <dbReference type="Pfam" id="PF01636"/>
    </source>
</evidence>
<dbReference type="PANTHER" id="PTHR41283">
    <property type="entry name" value="AMINOGLYCOSIDE PHOSPHOTRANSFERASE"/>
    <property type="match status" value="1"/>
</dbReference>
<dbReference type="PANTHER" id="PTHR41283:SF1">
    <property type="entry name" value="AMINOGLYCOSIDE PHOSPHOTRANSFERASE DOMAIN-CONTAINING PROTEIN"/>
    <property type="match status" value="1"/>
</dbReference>
<sequence>MEGNIYNQNSFASESGMIERVREIPELRGAVQIQRISKGYSKDHKFKIMLPDQGNVLLRIYSYTEMESKRQEIQVLEQLRQMGVLCQIPLGIGRLDDNNGYMILSYLEGEDASEVLPLMSEQQQWDIGMKAGRELKRIHQLPVQKQDESWYTRKSTKHQRYVERYQACPVVMANDQYILDFIDDHLEWMKGRPDCFQHDDFHPANLVVNQGELSGVIDFNRADQGDPVHEFLKLGLFATEISVPYSIGQVQGYFEGHDPDEEFWNLYSLYTAMALVSSVVWIQNVKPDETDQMMTKIERVREDHDDFRSVIPRWYTVNR</sequence>
<dbReference type="GO" id="GO:0016740">
    <property type="term" value="F:transferase activity"/>
    <property type="evidence" value="ECO:0007669"/>
    <property type="project" value="UniProtKB-KW"/>
</dbReference>
<dbReference type="Gene3D" id="3.90.1200.10">
    <property type="match status" value="1"/>
</dbReference>
<evidence type="ECO:0000313" key="2">
    <source>
        <dbReference type="EMBL" id="XCP93283.1"/>
    </source>
</evidence>
<protein>
    <submittedName>
        <fullName evidence="2">Aminoglycoside phosphotransferase family protein</fullName>
        <ecNumber evidence="2">2.7.1.-</ecNumber>
    </submittedName>
</protein>
<dbReference type="Pfam" id="PF01636">
    <property type="entry name" value="APH"/>
    <property type="match status" value="1"/>
</dbReference>
<gene>
    <name evidence="2" type="ORF">ABXS70_18860</name>
</gene>
<dbReference type="EC" id="2.7.1.-" evidence="2"/>
<name>A0AAU8N629_9BACL</name>
<dbReference type="RefSeq" id="WP_366289986.1">
    <property type="nucleotide sequence ID" value="NZ_CP159992.1"/>
</dbReference>
<feature type="domain" description="Aminoglycoside phosphotransferase" evidence="1">
    <location>
        <begin position="33"/>
        <end position="259"/>
    </location>
</feature>
<keyword evidence="2" id="KW-0808">Transferase</keyword>
<proteinExistence type="predicted"/>
<dbReference type="AlphaFoldDB" id="A0AAU8N629"/>
<organism evidence="2">
    <name type="scientific">Paenibacillus sp. AN1007</name>
    <dbReference type="NCBI Taxonomy" id="3151385"/>
    <lineage>
        <taxon>Bacteria</taxon>
        <taxon>Bacillati</taxon>
        <taxon>Bacillota</taxon>
        <taxon>Bacilli</taxon>
        <taxon>Bacillales</taxon>
        <taxon>Paenibacillaceae</taxon>
        <taxon>Paenibacillus</taxon>
    </lineage>
</organism>
<dbReference type="EMBL" id="CP159992">
    <property type="protein sequence ID" value="XCP93283.1"/>
    <property type="molecule type" value="Genomic_DNA"/>
</dbReference>
<dbReference type="InterPro" id="IPR002575">
    <property type="entry name" value="Aminoglycoside_PTrfase"/>
</dbReference>
<dbReference type="SUPFAM" id="SSF56112">
    <property type="entry name" value="Protein kinase-like (PK-like)"/>
    <property type="match status" value="1"/>
</dbReference>
<accession>A0AAU8N629</accession>